<dbReference type="EMBL" id="JH159153">
    <property type="protein sequence ID" value="EGZ22014.1"/>
    <property type="molecule type" value="Genomic_DNA"/>
</dbReference>
<accession>G4ZB48</accession>
<feature type="region of interest" description="Disordered" evidence="1">
    <location>
        <begin position="36"/>
        <end position="101"/>
    </location>
</feature>
<feature type="compositionally biased region" description="Basic and acidic residues" evidence="1">
    <location>
        <begin position="181"/>
        <end position="196"/>
    </location>
</feature>
<feature type="compositionally biased region" description="Basic and acidic residues" evidence="1">
    <location>
        <begin position="158"/>
        <end position="170"/>
    </location>
</feature>
<feature type="region of interest" description="Disordered" evidence="1">
    <location>
        <begin position="120"/>
        <end position="316"/>
    </location>
</feature>
<organism evidence="2 3">
    <name type="scientific">Phytophthora sojae (strain P6497)</name>
    <name type="common">Soybean stem and root rot agent</name>
    <name type="synonym">Phytophthora megasperma f. sp. glycines</name>
    <dbReference type="NCBI Taxonomy" id="1094619"/>
    <lineage>
        <taxon>Eukaryota</taxon>
        <taxon>Sar</taxon>
        <taxon>Stramenopiles</taxon>
        <taxon>Oomycota</taxon>
        <taxon>Peronosporomycetes</taxon>
        <taxon>Peronosporales</taxon>
        <taxon>Peronosporaceae</taxon>
        <taxon>Phytophthora</taxon>
    </lineage>
</organism>
<evidence type="ECO:0000313" key="2">
    <source>
        <dbReference type="EMBL" id="EGZ22014.1"/>
    </source>
</evidence>
<evidence type="ECO:0000256" key="1">
    <source>
        <dbReference type="SAM" id="MobiDB-lite"/>
    </source>
</evidence>
<name>G4ZB48_PHYSP</name>
<dbReference type="AlphaFoldDB" id="G4ZB48"/>
<feature type="compositionally biased region" description="Basic residues" evidence="1">
    <location>
        <begin position="36"/>
        <end position="53"/>
    </location>
</feature>
<feature type="compositionally biased region" description="Acidic residues" evidence="1">
    <location>
        <begin position="215"/>
        <end position="232"/>
    </location>
</feature>
<feature type="compositionally biased region" description="Basic residues" evidence="1">
    <location>
        <begin position="271"/>
        <end position="290"/>
    </location>
</feature>
<dbReference type="Proteomes" id="UP000002640">
    <property type="component" value="Unassembled WGS sequence"/>
</dbReference>
<gene>
    <name evidence="2" type="ORF">PHYSODRAFT_329886</name>
</gene>
<feature type="compositionally biased region" description="Low complexity" evidence="1">
    <location>
        <begin position="120"/>
        <end position="131"/>
    </location>
</feature>
<dbReference type="KEGG" id="psoj:PHYSODRAFT_329886"/>
<protein>
    <submittedName>
        <fullName evidence="2">Uncharacterized protein</fullName>
    </submittedName>
</protein>
<proteinExistence type="predicted"/>
<reference evidence="2 3" key="1">
    <citation type="journal article" date="2006" name="Science">
        <title>Phytophthora genome sequences uncover evolutionary origins and mechanisms of pathogenesis.</title>
        <authorList>
            <person name="Tyler B.M."/>
            <person name="Tripathy S."/>
            <person name="Zhang X."/>
            <person name="Dehal P."/>
            <person name="Jiang R.H."/>
            <person name="Aerts A."/>
            <person name="Arredondo F.D."/>
            <person name="Baxter L."/>
            <person name="Bensasson D."/>
            <person name="Beynon J.L."/>
            <person name="Chapman J."/>
            <person name="Damasceno C.M."/>
            <person name="Dorrance A.E."/>
            <person name="Dou D."/>
            <person name="Dickerman A.W."/>
            <person name="Dubchak I.L."/>
            <person name="Garbelotto M."/>
            <person name="Gijzen M."/>
            <person name="Gordon S.G."/>
            <person name="Govers F."/>
            <person name="Grunwald N.J."/>
            <person name="Huang W."/>
            <person name="Ivors K.L."/>
            <person name="Jones R.W."/>
            <person name="Kamoun S."/>
            <person name="Krampis K."/>
            <person name="Lamour K.H."/>
            <person name="Lee M.K."/>
            <person name="McDonald W.H."/>
            <person name="Medina M."/>
            <person name="Meijer H.J."/>
            <person name="Nordberg E.K."/>
            <person name="Maclean D.J."/>
            <person name="Ospina-Giraldo M.D."/>
            <person name="Morris P.F."/>
            <person name="Phuntumart V."/>
            <person name="Putnam N.H."/>
            <person name="Rash S."/>
            <person name="Rose J.K."/>
            <person name="Sakihama Y."/>
            <person name="Salamov A.A."/>
            <person name="Savidor A."/>
            <person name="Scheuring C.F."/>
            <person name="Smith B.M."/>
            <person name="Sobral B.W."/>
            <person name="Terry A."/>
            <person name="Torto-Alalibo T.A."/>
            <person name="Win J."/>
            <person name="Xu Z."/>
            <person name="Zhang H."/>
            <person name="Grigoriev I.V."/>
            <person name="Rokhsar D.S."/>
            <person name="Boore J.L."/>
        </authorList>
    </citation>
    <scope>NUCLEOTIDE SEQUENCE [LARGE SCALE GENOMIC DNA]</scope>
    <source>
        <strain evidence="2 3">P6497</strain>
    </source>
</reference>
<dbReference type="RefSeq" id="XP_009524731.1">
    <property type="nucleotide sequence ID" value="XM_009526436.1"/>
</dbReference>
<feature type="compositionally biased region" description="Low complexity" evidence="1">
    <location>
        <begin position="205"/>
        <end position="214"/>
    </location>
</feature>
<sequence length="334" mass="37047">MKMSLRTIVTIRTTTTIDEHLRAMTMETPVTKYQNPKRHQTLKAHQTAKKHQNPKANQKSVQCEDKESESQGGVEDVPVVGRKRSGPDPVAWPRTNDIAADGARDVHPEAPLEMVTVNATPSQASSAQAPPTTNPPPLTPPEEAEVAERIRLRAKKRQQQENTDRPRNAEADPADSQSRADQAERWESRLARHLAADNEDESESEAALAEVLAQLEEEDEDESPDNSDDSDYNDDRRTPEGDDDGDSCDGIGRASDIDSAANSVPTPKKYQNPKRHQTLKAHQTAKKHQNPKANQKSVQCEDKESESQGGVEDVPVVGGYLEGFPMYWSSWKSF</sequence>
<evidence type="ECO:0000313" key="3">
    <source>
        <dbReference type="Proteomes" id="UP000002640"/>
    </source>
</evidence>
<dbReference type="GeneID" id="20646014"/>
<keyword evidence="3" id="KW-1185">Reference proteome</keyword>
<dbReference type="InParanoid" id="G4ZB48"/>